<dbReference type="EMBL" id="RBKT01000001">
    <property type="protein sequence ID" value="RKR91504.1"/>
    <property type="molecule type" value="Genomic_DNA"/>
</dbReference>
<dbReference type="Proteomes" id="UP000277671">
    <property type="component" value="Unassembled WGS sequence"/>
</dbReference>
<dbReference type="GO" id="GO:0016791">
    <property type="term" value="F:phosphatase activity"/>
    <property type="evidence" value="ECO:0007669"/>
    <property type="project" value="InterPro"/>
</dbReference>
<keyword evidence="9" id="KW-1185">Reference proteome</keyword>
<keyword evidence="4" id="KW-0479">Metal-binding</keyword>
<keyword evidence="6" id="KW-0119">Carbohydrate metabolism</keyword>
<dbReference type="AlphaFoldDB" id="A0A495JT26"/>
<sequence length="559" mass="57137">MLFEAVLFDRDGTLVHDVPYNGDPTLVRPVAGAREALDRLRAAGLRLGVVTNQSGLARGRFSRSDLDRVNARVEELLGPFDSWQICPHAEPGPGVAGCRCRKPSPGMVADAARALGTTPDRCVLVGDIGADMIAAGAAGAAGILVPTAQTRPEEVAAAPAVAGDLPGAVDLILRRQRLVAGGDGRAEIGTAAAPASGVHRGRPRCVLVARPDSAGDVLVTGPAIRAVAAGADRVVMLCGPRGRAAAELLPGIDELIEWPLPWIDPQPTPVDRAEVDRLTARLAEVGADEAVLFTSFHQSALPLALVLRMAGVDRISAISDDYPGSLLDVRHRVPLGIPETERALSLAAAAGFPLPPDDDPTLRLRAECLDPLPGDGALAEPGYVVVHPGSSVAARACPPELCARIVAALAEAGHRVVVTGGPDEGALSARVAGRAGVDLGGQTSLTSLAAIIARAGCLVVGNTGPAHLAAALGTPVISLFAPTVSFGQWGPYRVPTVRLGDAAAGCRHTRATSCPVPGHPCLSSVEPESVVAAVRLLHTGGDPVPIFGAVPARVYGGAA</sequence>
<dbReference type="GO" id="GO:0016757">
    <property type="term" value="F:glycosyltransferase activity"/>
    <property type="evidence" value="ECO:0007669"/>
    <property type="project" value="InterPro"/>
</dbReference>
<evidence type="ECO:0000256" key="7">
    <source>
        <dbReference type="ARBA" id="ARBA00031828"/>
    </source>
</evidence>
<evidence type="ECO:0000256" key="5">
    <source>
        <dbReference type="ARBA" id="ARBA00022801"/>
    </source>
</evidence>
<keyword evidence="5 8" id="KW-0378">Hydrolase</keyword>
<dbReference type="GO" id="GO:0046872">
    <property type="term" value="F:metal ion binding"/>
    <property type="evidence" value="ECO:0007669"/>
    <property type="project" value="UniProtKB-KW"/>
</dbReference>
<dbReference type="NCBIfam" id="TIGR01662">
    <property type="entry name" value="HAD-SF-IIIA"/>
    <property type="match status" value="1"/>
</dbReference>
<comment type="subcellular location">
    <subcellularLocation>
        <location evidence="1">Cytoplasm</location>
    </subcellularLocation>
</comment>
<dbReference type="SUPFAM" id="SSF56784">
    <property type="entry name" value="HAD-like"/>
    <property type="match status" value="1"/>
</dbReference>
<evidence type="ECO:0000256" key="1">
    <source>
        <dbReference type="ARBA" id="ARBA00004496"/>
    </source>
</evidence>
<dbReference type="SUPFAM" id="SSF53756">
    <property type="entry name" value="UDP-Glycosyltransferase/glycogen phosphorylase"/>
    <property type="match status" value="1"/>
</dbReference>
<dbReference type="GO" id="GO:0005975">
    <property type="term" value="P:carbohydrate metabolic process"/>
    <property type="evidence" value="ECO:0007669"/>
    <property type="project" value="InterPro"/>
</dbReference>
<accession>A0A495JT26</accession>
<comment type="similarity">
    <text evidence="2">Belongs to the GmhB family.</text>
</comment>
<protein>
    <recommendedName>
        <fullName evidence="7">D,D-heptose 1,7-bisphosphate phosphatase</fullName>
    </recommendedName>
</protein>
<dbReference type="InterPro" id="IPR002201">
    <property type="entry name" value="Glyco_trans_9"/>
</dbReference>
<evidence type="ECO:0000313" key="9">
    <source>
        <dbReference type="Proteomes" id="UP000277671"/>
    </source>
</evidence>
<dbReference type="Gene3D" id="3.40.50.2000">
    <property type="entry name" value="Glycogen Phosphorylase B"/>
    <property type="match status" value="2"/>
</dbReference>
<dbReference type="Pfam" id="PF13242">
    <property type="entry name" value="Hydrolase_like"/>
    <property type="match status" value="1"/>
</dbReference>
<gene>
    <name evidence="8" type="ORF">BDK92_5902</name>
</gene>
<dbReference type="PANTHER" id="PTHR42891:SF1">
    <property type="entry name" value="D-GLYCERO-BETA-D-MANNO-HEPTOSE-1,7-BISPHOSPHATE 7-PHOSPHATASE"/>
    <property type="match status" value="1"/>
</dbReference>
<comment type="caution">
    <text evidence="8">The sequence shown here is derived from an EMBL/GenBank/DDBJ whole genome shotgun (WGS) entry which is preliminary data.</text>
</comment>
<evidence type="ECO:0000256" key="3">
    <source>
        <dbReference type="ARBA" id="ARBA00022490"/>
    </source>
</evidence>
<dbReference type="InterPro" id="IPR006543">
    <property type="entry name" value="Histidinol-phos"/>
</dbReference>
<keyword evidence="3" id="KW-0963">Cytoplasm</keyword>
<dbReference type="PANTHER" id="PTHR42891">
    <property type="entry name" value="D-GLYCERO-BETA-D-MANNO-HEPTOSE-1,7-BISPHOSPHATE 7-PHOSPHATASE"/>
    <property type="match status" value="1"/>
</dbReference>
<dbReference type="Pfam" id="PF01075">
    <property type="entry name" value="Glyco_transf_9"/>
    <property type="match status" value="1"/>
</dbReference>
<dbReference type="InterPro" id="IPR023214">
    <property type="entry name" value="HAD_sf"/>
</dbReference>
<evidence type="ECO:0000256" key="2">
    <source>
        <dbReference type="ARBA" id="ARBA00005628"/>
    </source>
</evidence>
<organism evidence="8 9">
    <name type="scientific">Micromonospora pisi</name>
    <dbReference type="NCBI Taxonomy" id="589240"/>
    <lineage>
        <taxon>Bacteria</taxon>
        <taxon>Bacillati</taxon>
        <taxon>Actinomycetota</taxon>
        <taxon>Actinomycetes</taxon>
        <taxon>Micromonosporales</taxon>
        <taxon>Micromonosporaceae</taxon>
        <taxon>Micromonospora</taxon>
    </lineage>
</organism>
<evidence type="ECO:0000256" key="6">
    <source>
        <dbReference type="ARBA" id="ARBA00023277"/>
    </source>
</evidence>
<dbReference type="InterPro" id="IPR004446">
    <property type="entry name" value="Heptose_bisP_phosphatase"/>
</dbReference>
<dbReference type="NCBIfam" id="TIGR01656">
    <property type="entry name" value="Histidinol-ppas"/>
    <property type="match status" value="1"/>
</dbReference>
<dbReference type="Gene3D" id="3.40.50.1000">
    <property type="entry name" value="HAD superfamily/HAD-like"/>
    <property type="match status" value="1"/>
</dbReference>
<proteinExistence type="inferred from homology"/>
<dbReference type="CDD" id="cd03789">
    <property type="entry name" value="GT9_LPS_heptosyltransferase"/>
    <property type="match status" value="1"/>
</dbReference>
<evidence type="ECO:0000256" key="4">
    <source>
        <dbReference type="ARBA" id="ARBA00022723"/>
    </source>
</evidence>
<dbReference type="GO" id="GO:0005737">
    <property type="term" value="C:cytoplasm"/>
    <property type="evidence" value="ECO:0007669"/>
    <property type="project" value="UniProtKB-SubCell"/>
</dbReference>
<reference evidence="8 9" key="1">
    <citation type="submission" date="2018-10" db="EMBL/GenBank/DDBJ databases">
        <title>Sequencing the genomes of 1000 actinobacteria strains.</title>
        <authorList>
            <person name="Klenk H.-P."/>
        </authorList>
    </citation>
    <scope>NUCLEOTIDE SEQUENCE [LARGE SCALE GENOMIC DNA]</scope>
    <source>
        <strain evidence="8 9">DSM 45175</strain>
    </source>
</reference>
<dbReference type="InterPro" id="IPR006549">
    <property type="entry name" value="HAD-SF_hydro_IIIA"/>
</dbReference>
<dbReference type="InterPro" id="IPR036412">
    <property type="entry name" value="HAD-like_sf"/>
</dbReference>
<evidence type="ECO:0000313" key="8">
    <source>
        <dbReference type="EMBL" id="RKR91504.1"/>
    </source>
</evidence>
<name>A0A495JT26_9ACTN</name>